<keyword evidence="2" id="KW-1133">Transmembrane helix</keyword>
<accession>A0ABY8F138</accession>
<feature type="region of interest" description="Disordered" evidence="1">
    <location>
        <begin position="102"/>
        <end position="137"/>
    </location>
</feature>
<organism evidence="3 4">
    <name type="scientific">Malassezia furfur</name>
    <name type="common">Pityriasis versicolor infection agent</name>
    <name type="synonym">Pityrosporum furfur</name>
    <dbReference type="NCBI Taxonomy" id="55194"/>
    <lineage>
        <taxon>Eukaryota</taxon>
        <taxon>Fungi</taxon>
        <taxon>Dikarya</taxon>
        <taxon>Basidiomycota</taxon>
        <taxon>Ustilaginomycotina</taxon>
        <taxon>Malasseziomycetes</taxon>
        <taxon>Malasseziales</taxon>
        <taxon>Malasseziaceae</taxon>
        <taxon>Malassezia</taxon>
    </lineage>
</organism>
<dbReference type="Proteomes" id="UP000818624">
    <property type="component" value="Chromosome 6"/>
</dbReference>
<evidence type="ECO:0000256" key="2">
    <source>
        <dbReference type="SAM" id="Phobius"/>
    </source>
</evidence>
<sequence>MAQRPASFDSVSTASDATLDEWDVDAGEDAFQDLEDTDAIPLHSLRDRNGSLLHLRPTGRARWLGWLPHDPEHLLTFFGVLFLLFLCVALLPWLAGKSTVPTRAPGPTALANASQPSSGWGPSIGAPASTSPLPPVR</sequence>
<reference evidence="3 4" key="1">
    <citation type="journal article" date="2020" name="Elife">
        <title>Loss of centromere function drives karyotype evolution in closely related Malassezia species.</title>
        <authorList>
            <person name="Sankaranarayanan S.R."/>
            <person name="Ianiri G."/>
            <person name="Coelho M.A."/>
            <person name="Reza M.H."/>
            <person name="Thimmappa B.C."/>
            <person name="Ganguly P."/>
            <person name="Vadnala R.N."/>
            <person name="Sun S."/>
            <person name="Siddharthan R."/>
            <person name="Tellgren-Roth C."/>
            <person name="Dawson T.L."/>
            <person name="Heitman J."/>
            <person name="Sanyal K."/>
        </authorList>
    </citation>
    <scope>NUCLEOTIDE SEQUENCE [LARGE SCALE GENOMIC DNA]</scope>
    <source>
        <strain evidence="3">CBS14141</strain>
    </source>
</reference>
<proteinExistence type="predicted"/>
<gene>
    <name evidence="3" type="ORF">GLX27_004475</name>
</gene>
<keyword evidence="2" id="KW-0812">Transmembrane</keyword>
<evidence type="ECO:0000256" key="1">
    <source>
        <dbReference type="SAM" id="MobiDB-lite"/>
    </source>
</evidence>
<feature type="transmembrane region" description="Helical" evidence="2">
    <location>
        <begin position="74"/>
        <end position="95"/>
    </location>
</feature>
<name>A0ABY8F138_MALFU</name>
<keyword evidence="2" id="KW-0472">Membrane</keyword>
<evidence type="ECO:0000313" key="3">
    <source>
        <dbReference type="EMBL" id="WFD49790.1"/>
    </source>
</evidence>
<dbReference type="EMBL" id="CP046239">
    <property type="protein sequence ID" value="WFD49790.1"/>
    <property type="molecule type" value="Genomic_DNA"/>
</dbReference>
<protein>
    <submittedName>
        <fullName evidence="3">Uncharacterized protein</fullName>
    </submittedName>
</protein>
<evidence type="ECO:0000313" key="4">
    <source>
        <dbReference type="Proteomes" id="UP000818624"/>
    </source>
</evidence>
<feature type="compositionally biased region" description="Polar residues" evidence="1">
    <location>
        <begin position="111"/>
        <end position="120"/>
    </location>
</feature>
<keyword evidence="4" id="KW-1185">Reference proteome</keyword>